<accession>A0A8J3B9S2</accession>
<gene>
    <name evidence="2" type="ORF">GCM10007043_01510</name>
</gene>
<dbReference type="AlphaFoldDB" id="A0A8J3B9S2"/>
<protein>
    <submittedName>
        <fullName evidence="2">Uncharacterized protein</fullName>
    </submittedName>
</protein>
<organism evidence="2 3">
    <name type="scientific">Calditerricola satsumensis</name>
    <dbReference type="NCBI Taxonomy" id="373054"/>
    <lineage>
        <taxon>Bacteria</taxon>
        <taxon>Bacillati</taxon>
        <taxon>Bacillota</taxon>
        <taxon>Bacilli</taxon>
        <taxon>Bacillales</taxon>
        <taxon>Bacillaceae</taxon>
        <taxon>Calditerricola</taxon>
    </lineage>
</organism>
<reference evidence="2" key="1">
    <citation type="journal article" date="2014" name="Int. J. Syst. Evol. Microbiol.">
        <title>Complete genome sequence of Corynebacterium casei LMG S-19264T (=DSM 44701T), isolated from a smear-ripened cheese.</title>
        <authorList>
            <consortium name="US DOE Joint Genome Institute (JGI-PGF)"/>
            <person name="Walter F."/>
            <person name="Albersmeier A."/>
            <person name="Kalinowski J."/>
            <person name="Ruckert C."/>
        </authorList>
    </citation>
    <scope>NUCLEOTIDE SEQUENCE</scope>
    <source>
        <strain evidence="2">JCM 14719</strain>
    </source>
</reference>
<evidence type="ECO:0000313" key="2">
    <source>
        <dbReference type="EMBL" id="GGJ91486.1"/>
    </source>
</evidence>
<sequence length="44" mass="4914">MWTQEVIVTVIALAVFILVPVAFLGWMGYMILRGKGSEDVSSRE</sequence>
<dbReference type="EMBL" id="BMOF01000001">
    <property type="protein sequence ID" value="GGJ91486.1"/>
    <property type="molecule type" value="Genomic_DNA"/>
</dbReference>
<reference evidence="2" key="2">
    <citation type="submission" date="2020-09" db="EMBL/GenBank/DDBJ databases">
        <authorList>
            <person name="Sun Q."/>
            <person name="Ohkuma M."/>
        </authorList>
    </citation>
    <scope>NUCLEOTIDE SEQUENCE</scope>
    <source>
        <strain evidence="2">JCM 14719</strain>
    </source>
</reference>
<feature type="transmembrane region" description="Helical" evidence="1">
    <location>
        <begin position="6"/>
        <end position="32"/>
    </location>
</feature>
<comment type="caution">
    <text evidence="2">The sequence shown here is derived from an EMBL/GenBank/DDBJ whole genome shotgun (WGS) entry which is preliminary data.</text>
</comment>
<name>A0A8J3B9S2_9BACI</name>
<keyword evidence="1" id="KW-0812">Transmembrane</keyword>
<evidence type="ECO:0000256" key="1">
    <source>
        <dbReference type="SAM" id="Phobius"/>
    </source>
</evidence>
<dbReference type="RefSeq" id="WP_256205476.1">
    <property type="nucleotide sequence ID" value="NZ_BMOF01000001.1"/>
</dbReference>
<dbReference type="Proteomes" id="UP000637720">
    <property type="component" value="Unassembled WGS sequence"/>
</dbReference>
<keyword evidence="3" id="KW-1185">Reference proteome</keyword>
<proteinExistence type="predicted"/>
<evidence type="ECO:0000313" key="3">
    <source>
        <dbReference type="Proteomes" id="UP000637720"/>
    </source>
</evidence>
<keyword evidence="1" id="KW-0472">Membrane</keyword>
<keyword evidence="1" id="KW-1133">Transmembrane helix</keyword>